<evidence type="ECO:0000259" key="2">
    <source>
        <dbReference type="Pfam" id="PF09557"/>
    </source>
</evidence>
<reference evidence="4" key="1">
    <citation type="journal article" date="2019" name="Int. J. Syst. Evol. Microbiol.">
        <title>The Global Catalogue of Microorganisms (GCM) 10K type strain sequencing project: providing services to taxonomists for standard genome sequencing and annotation.</title>
        <authorList>
            <consortium name="The Broad Institute Genomics Platform"/>
            <consortium name="The Broad Institute Genome Sequencing Center for Infectious Disease"/>
            <person name="Wu L."/>
            <person name="Ma J."/>
        </authorList>
    </citation>
    <scope>NUCLEOTIDE SEQUENCE [LARGE SCALE GENOMIC DNA]</scope>
    <source>
        <strain evidence="4">KCTC 52490</strain>
    </source>
</reference>
<protein>
    <submittedName>
        <fullName evidence="3">DUF2382 domain-containing protein</fullName>
    </submittedName>
</protein>
<dbReference type="PANTHER" id="PTHR38463:SF1">
    <property type="entry name" value="STRESS RESPONSE PROTEIN YSNF"/>
    <property type="match status" value="1"/>
</dbReference>
<organism evidence="3 4">
    <name type="scientific">Spirosoma flavum</name>
    <dbReference type="NCBI Taxonomy" id="2048557"/>
    <lineage>
        <taxon>Bacteria</taxon>
        <taxon>Pseudomonadati</taxon>
        <taxon>Bacteroidota</taxon>
        <taxon>Cytophagia</taxon>
        <taxon>Cytophagales</taxon>
        <taxon>Cytophagaceae</taxon>
        <taxon>Spirosoma</taxon>
    </lineage>
</organism>
<accession>A0ABW6AKY2</accession>
<sequence>MAQTVIGIFDNASEAQQAVDQLISKGFSRSNIDLSAGMSSNATSSDELIPDRHVNSSGTRTEELVDDTKDVGSGIGSFFSSLFGSDDDEDTKKYSTVGNRGSIVTVHADSDEQAEQAADILDEAGAVNVDERAAEYGYGSTAPTSMMDTTAPVTGTDSDQTLKVIEENLEVGKRTVETGGVRLRSRIVAKPVEESIRLREERVTVNRTPVNRPATAADLNAFQDGQIELTEHAEVPVVSKTANVVEEISVGKAVTEREEVIRDTVRKTEVDVENLGTTEPTIRPAGTDSNEVTYSTK</sequence>
<feature type="compositionally biased region" description="Basic and acidic residues" evidence="1">
    <location>
        <begin position="49"/>
        <end position="63"/>
    </location>
</feature>
<evidence type="ECO:0000256" key="1">
    <source>
        <dbReference type="SAM" id="MobiDB-lite"/>
    </source>
</evidence>
<dbReference type="InterPro" id="IPR019060">
    <property type="entry name" value="DUF2382"/>
</dbReference>
<dbReference type="PANTHER" id="PTHR38463">
    <property type="entry name" value="STRESS RESPONSE PROTEIN YSNF"/>
    <property type="match status" value="1"/>
</dbReference>
<dbReference type="Proteomes" id="UP001597512">
    <property type="component" value="Unassembled WGS sequence"/>
</dbReference>
<dbReference type="Pfam" id="PF09557">
    <property type="entry name" value="DUF2382"/>
    <property type="match status" value="1"/>
</dbReference>
<name>A0ABW6AKY2_9BACT</name>
<dbReference type="RefSeq" id="WP_381502287.1">
    <property type="nucleotide sequence ID" value="NZ_JBHUOM010000012.1"/>
</dbReference>
<feature type="compositionally biased region" description="Polar residues" evidence="1">
    <location>
        <begin position="287"/>
        <end position="297"/>
    </location>
</feature>
<feature type="domain" description="DUF2382" evidence="2">
    <location>
        <begin position="162"/>
        <end position="272"/>
    </location>
</feature>
<evidence type="ECO:0000313" key="4">
    <source>
        <dbReference type="Proteomes" id="UP001597512"/>
    </source>
</evidence>
<comment type="caution">
    <text evidence="3">The sequence shown here is derived from an EMBL/GenBank/DDBJ whole genome shotgun (WGS) entry which is preliminary data.</text>
</comment>
<evidence type="ECO:0000313" key="3">
    <source>
        <dbReference type="EMBL" id="MFD2935068.1"/>
    </source>
</evidence>
<keyword evidence="4" id="KW-1185">Reference proteome</keyword>
<gene>
    <name evidence="3" type="ORF">ACFS25_14850</name>
</gene>
<proteinExistence type="predicted"/>
<dbReference type="EMBL" id="JBHUOM010000012">
    <property type="protein sequence ID" value="MFD2935068.1"/>
    <property type="molecule type" value="Genomic_DNA"/>
</dbReference>
<dbReference type="InterPro" id="IPR052967">
    <property type="entry name" value="Stress_Response_Assoc"/>
</dbReference>
<feature type="region of interest" description="Disordered" evidence="1">
    <location>
        <begin position="271"/>
        <end position="297"/>
    </location>
</feature>
<feature type="region of interest" description="Disordered" evidence="1">
    <location>
        <begin position="38"/>
        <end position="63"/>
    </location>
</feature>